<feature type="compositionally biased region" description="Low complexity" evidence="1">
    <location>
        <begin position="14"/>
        <end position="23"/>
    </location>
</feature>
<dbReference type="AlphaFoldDB" id="A0A183E760"/>
<evidence type="ECO:0000313" key="4">
    <source>
        <dbReference type="WBParaSite" id="GPUH_0001682301-mRNA-1"/>
    </source>
</evidence>
<evidence type="ECO:0000313" key="3">
    <source>
        <dbReference type="Proteomes" id="UP000271098"/>
    </source>
</evidence>
<dbReference type="Proteomes" id="UP000271098">
    <property type="component" value="Unassembled WGS sequence"/>
</dbReference>
<dbReference type="WBParaSite" id="GPUH_0001682301-mRNA-1">
    <property type="protein sequence ID" value="GPUH_0001682301-mRNA-1"/>
    <property type="gene ID" value="GPUH_0001682301"/>
</dbReference>
<keyword evidence="3" id="KW-1185">Reference proteome</keyword>
<name>A0A183E760_9BILA</name>
<reference evidence="4" key="1">
    <citation type="submission" date="2016-06" db="UniProtKB">
        <authorList>
            <consortium name="WormBaseParasite"/>
        </authorList>
    </citation>
    <scope>IDENTIFICATION</scope>
</reference>
<dbReference type="EMBL" id="UYRT01084253">
    <property type="protein sequence ID" value="VDN28575.1"/>
    <property type="molecule type" value="Genomic_DNA"/>
</dbReference>
<feature type="region of interest" description="Disordered" evidence="1">
    <location>
        <begin position="1"/>
        <end position="51"/>
    </location>
</feature>
<gene>
    <name evidence="2" type="ORF">GPUH_LOCUS16801</name>
</gene>
<reference evidence="2 3" key="2">
    <citation type="submission" date="2018-11" db="EMBL/GenBank/DDBJ databases">
        <authorList>
            <consortium name="Pathogen Informatics"/>
        </authorList>
    </citation>
    <scope>NUCLEOTIDE SEQUENCE [LARGE SCALE GENOMIC DNA]</scope>
</reference>
<evidence type="ECO:0000256" key="1">
    <source>
        <dbReference type="SAM" id="MobiDB-lite"/>
    </source>
</evidence>
<proteinExistence type="predicted"/>
<evidence type="ECO:0000313" key="2">
    <source>
        <dbReference type="EMBL" id="VDN28575.1"/>
    </source>
</evidence>
<organism evidence="4">
    <name type="scientific">Gongylonema pulchrum</name>
    <dbReference type="NCBI Taxonomy" id="637853"/>
    <lineage>
        <taxon>Eukaryota</taxon>
        <taxon>Metazoa</taxon>
        <taxon>Ecdysozoa</taxon>
        <taxon>Nematoda</taxon>
        <taxon>Chromadorea</taxon>
        <taxon>Rhabditida</taxon>
        <taxon>Spirurina</taxon>
        <taxon>Spiruromorpha</taxon>
        <taxon>Spiruroidea</taxon>
        <taxon>Gongylonematidae</taxon>
        <taxon>Gongylonema</taxon>
    </lineage>
</organism>
<sequence>MLMARYNEAQVNGNYTPNTTPTTSQRIGRPLRRPQMPIKPRFTPRCERPSV</sequence>
<accession>A0A183E760</accession>
<protein>
    <submittedName>
        <fullName evidence="2 4">Uncharacterized protein</fullName>
    </submittedName>
</protein>